<feature type="domain" description="Prephenate/arogenate dehydrogenase" evidence="2">
    <location>
        <begin position="2"/>
        <end position="284"/>
    </location>
</feature>
<dbReference type="Proteomes" id="UP000642809">
    <property type="component" value="Unassembled WGS sequence"/>
</dbReference>
<evidence type="ECO:0000313" key="3">
    <source>
        <dbReference type="EMBL" id="GHB50749.1"/>
    </source>
</evidence>
<dbReference type="InterPro" id="IPR046825">
    <property type="entry name" value="PDH_C"/>
</dbReference>
<dbReference type="NCBIfam" id="NF006307">
    <property type="entry name" value="PRK08507.1"/>
    <property type="match status" value="1"/>
</dbReference>
<dbReference type="Pfam" id="PF20463">
    <property type="entry name" value="PDH_C"/>
    <property type="match status" value="1"/>
</dbReference>
<dbReference type="AlphaFoldDB" id="A0A8J3CYY6"/>
<dbReference type="GO" id="GO:0008977">
    <property type="term" value="F:prephenate dehydrogenase (NAD+) activity"/>
    <property type="evidence" value="ECO:0007669"/>
    <property type="project" value="InterPro"/>
</dbReference>
<keyword evidence="4" id="KW-1185">Reference proteome</keyword>
<dbReference type="InterPro" id="IPR046826">
    <property type="entry name" value="PDH_N"/>
</dbReference>
<reference evidence="3" key="1">
    <citation type="journal article" date="2014" name="Int. J. Syst. Evol. Microbiol.">
        <title>Complete genome sequence of Corynebacterium casei LMG S-19264T (=DSM 44701T), isolated from a smear-ripened cheese.</title>
        <authorList>
            <consortium name="US DOE Joint Genome Institute (JGI-PGF)"/>
            <person name="Walter F."/>
            <person name="Albersmeier A."/>
            <person name="Kalinowski J."/>
            <person name="Ruckert C."/>
        </authorList>
    </citation>
    <scope>NUCLEOTIDE SEQUENCE</scope>
    <source>
        <strain evidence="3">KCTC 23224</strain>
    </source>
</reference>
<evidence type="ECO:0000256" key="1">
    <source>
        <dbReference type="ARBA" id="ARBA00023002"/>
    </source>
</evidence>
<evidence type="ECO:0000259" key="2">
    <source>
        <dbReference type="PROSITE" id="PS51176"/>
    </source>
</evidence>
<evidence type="ECO:0000313" key="4">
    <source>
        <dbReference type="Proteomes" id="UP000642809"/>
    </source>
</evidence>
<dbReference type="FunFam" id="3.40.50.720:FF:000208">
    <property type="entry name" value="Prephenate dehydrogenase"/>
    <property type="match status" value="1"/>
</dbReference>
<comment type="caution">
    <text evidence="3">The sequence shown here is derived from an EMBL/GenBank/DDBJ whole genome shotgun (WGS) entry which is preliminary data.</text>
</comment>
<dbReference type="GO" id="GO:0004665">
    <property type="term" value="F:prephenate dehydrogenase (NADP+) activity"/>
    <property type="evidence" value="ECO:0007669"/>
    <property type="project" value="InterPro"/>
</dbReference>
<protein>
    <submittedName>
        <fullName evidence="3">Prephenate dehydrogenase</fullName>
    </submittedName>
</protein>
<dbReference type="PANTHER" id="PTHR21363">
    <property type="entry name" value="PREPHENATE DEHYDROGENASE"/>
    <property type="match status" value="1"/>
</dbReference>
<dbReference type="InterPro" id="IPR003099">
    <property type="entry name" value="Prephen_DH"/>
</dbReference>
<name>A0A8J3CYY6_9BACT</name>
<reference evidence="3" key="2">
    <citation type="submission" date="2020-09" db="EMBL/GenBank/DDBJ databases">
        <authorList>
            <person name="Sun Q."/>
            <person name="Kim S."/>
        </authorList>
    </citation>
    <scope>NUCLEOTIDE SEQUENCE</scope>
    <source>
        <strain evidence="3">KCTC 23224</strain>
    </source>
</reference>
<dbReference type="Gene3D" id="3.40.50.720">
    <property type="entry name" value="NAD(P)-binding Rossmann-like Domain"/>
    <property type="match status" value="1"/>
</dbReference>
<sequence length="284" mass="31237">MKKVHIIGLGLLGGSFALGLRKSKPEISITGFDIDTQNQKDALTLGIIDKVQEKADADTDLVILATPANTLAKILIQTLDEVGPETLVVDFGSTKEALCKAVANHPKRAQFLAGHPIAGTEYSGPKAAFDSLLDRKVFIICEMEKTDIHLKAKAYDALEALNMKIRFMDPEEHDRQLAFVSHLSHISSFMLGKTVLDKMEDDRNIFDMAGSGFASTVRLAKSSPAMWAPIVLENKGNVLEALGKYIDCLQGFKQKIESEDFDGLYREMQEINQIRDVLDLGGKS</sequence>
<dbReference type="PANTHER" id="PTHR21363:SF0">
    <property type="entry name" value="PREPHENATE DEHYDROGENASE [NADP(+)]"/>
    <property type="match status" value="1"/>
</dbReference>
<dbReference type="InterPro" id="IPR050812">
    <property type="entry name" value="Preph/Arog_dehydrog"/>
</dbReference>
<dbReference type="GO" id="GO:0070403">
    <property type="term" value="F:NAD+ binding"/>
    <property type="evidence" value="ECO:0007669"/>
    <property type="project" value="InterPro"/>
</dbReference>
<dbReference type="GO" id="GO:0006571">
    <property type="term" value="P:tyrosine biosynthetic process"/>
    <property type="evidence" value="ECO:0007669"/>
    <property type="project" value="InterPro"/>
</dbReference>
<dbReference type="Gene3D" id="1.10.3660.10">
    <property type="entry name" value="6-phosphogluconate dehydrogenase C-terminal like domain"/>
    <property type="match status" value="1"/>
</dbReference>
<organism evidence="3 4">
    <name type="scientific">Mongoliitalea lutea</name>
    <dbReference type="NCBI Taxonomy" id="849756"/>
    <lineage>
        <taxon>Bacteria</taxon>
        <taxon>Pseudomonadati</taxon>
        <taxon>Bacteroidota</taxon>
        <taxon>Cytophagia</taxon>
        <taxon>Cytophagales</taxon>
        <taxon>Cyclobacteriaceae</taxon>
        <taxon>Mongoliitalea</taxon>
    </lineage>
</organism>
<dbReference type="InterPro" id="IPR008927">
    <property type="entry name" value="6-PGluconate_DH-like_C_sf"/>
</dbReference>
<dbReference type="InterPro" id="IPR036291">
    <property type="entry name" value="NAD(P)-bd_dom_sf"/>
</dbReference>
<accession>A0A8J3CYY6</accession>
<dbReference type="EMBL" id="BMYF01000026">
    <property type="protein sequence ID" value="GHB50749.1"/>
    <property type="molecule type" value="Genomic_DNA"/>
</dbReference>
<gene>
    <name evidence="3" type="primary">tyrA</name>
    <name evidence="3" type="ORF">GCM10008106_34430</name>
</gene>
<dbReference type="SUPFAM" id="SSF48179">
    <property type="entry name" value="6-phosphogluconate dehydrogenase C-terminal domain-like"/>
    <property type="match status" value="1"/>
</dbReference>
<dbReference type="RefSeq" id="WP_189585787.1">
    <property type="nucleotide sequence ID" value="NZ_BMYF01000026.1"/>
</dbReference>
<dbReference type="PROSITE" id="PS51176">
    <property type="entry name" value="PDH_ADH"/>
    <property type="match status" value="1"/>
</dbReference>
<keyword evidence="1" id="KW-0560">Oxidoreductase</keyword>
<dbReference type="SUPFAM" id="SSF51735">
    <property type="entry name" value="NAD(P)-binding Rossmann-fold domains"/>
    <property type="match status" value="1"/>
</dbReference>
<dbReference type="Pfam" id="PF02153">
    <property type="entry name" value="PDH_N"/>
    <property type="match status" value="1"/>
</dbReference>
<proteinExistence type="predicted"/>